<protein>
    <submittedName>
        <fullName evidence="1">Uncharacterized protein</fullName>
    </submittedName>
</protein>
<name>A0AAV4Y390_CAEEX</name>
<dbReference type="EMBL" id="BPLR01018694">
    <property type="protein sequence ID" value="GIZ01623.1"/>
    <property type="molecule type" value="Genomic_DNA"/>
</dbReference>
<comment type="caution">
    <text evidence="1">The sequence shown here is derived from an EMBL/GenBank/DDBJ whole genome shotgun (WGS) entry which is preliminary data.</text>
</comment>
<reference evidence="1 2" key="1">
    <citation type="submission" date="2021-06" db="EMBL/GenBank/DDBJ databases">
        <title>Caerostris extrusa draft genome.</title>
        <authorList>
            <person name="Kono N."/>
            <person name="Arakawa K."/>
        </authorList>
    </citation>
    <scope>NUCLEOTIDE SEQUENCE [LARGE SCALE GENOMIC DNA]</scope>
</reference>
<dbReference type="Proteomes" id="UP001054945">
    <property type="component" value="Unassembled WGS sequence"/>
</dbReference>
<organism evidence="1 2">
    <name type="scientific">Caerostris extrusa</name>
    <name type="common">Bark spider</name>
    <name type="synonym">Caerostris bankana</name>
    <dbReference type="NCBI Taxonomy" id="172846"/>
    <lineage>
        <taxon>Eukaryota</taxon>
        <taxon>Metazoa</taxon>
        <taxon>Ecdysozoa</taxon>
        <taxon>Arthropoda</taxon>
        <taxon>Chelicerata</taxon>
        <taxon>Arachnida</taxon>
        <taxon>Araneae</taxon>
        <taxon>Araneomorphae</taxon>
        <taxon>Entelegynae</taxon>
        <taxon>Araneoidea</taxon>
        <taxon>Araneidae</taxon>
        <taxon>Caerostris</taxon>
    </lineage>
</organism>
<evidence type="ECO:0000313" key="1">
    <source>
        <dbReference type="EMBL" id="GIZ01623.1"/>
    </source>
</evidence>
<gene>
    <name evidence="1" type="ORF">CEXT_605661</name>
</gene>
<dbReference type="AlphaFoldDB" id="A0AAV4Y390"/>
<sequence length="92" mass="10732">MVLPEDRLPRRRRVACKVCRIHSWCSQGSSSAWIKSSDHWGGRAYTCRWEARCRGHLGCPPAQKSHLIRLEYSSKTPMADNWFIYIKINQLS</sequence>
<evidence type="ECO:0000313" key="2">
    <source>
        <dbReference type="Proteomes" id="UP001054945"/>
    </source>
</evidence>
<accession>A0AAV4Y390</accession>
<keyword evidence="2" id="KW-1185">Reference proteome</keyword>
<proteinExistence type="predicted"/>